<sequence>MLQEVREINYLLNKHLDIKYKEIIEKNSNTEKVYVDYCQYIDHGEVFFSMEKWNTYEEQWEVIEENTICINKNTDYFYAVFLTTEGENKIEKIITSIVVPKLRKCKGMSKKESKDFFRMQLGFGLQKNTLKYFLNQAKMLGYKKYINEFKNRLEKQIN</sequence>
<dbReference type="AlphaFoldDB" id="A0A7X5PBY3"/>
<dbReference type="RefSeq" id="WP_021107172.1">
    <property type="nucleotide sequence ID" value="NZ_JARUIT010000004.1"/>
</dbReference>
<proteinExistence type="predicted"/>
<evidence type="ECO:0000313" key="1">
    <source>
        <dbReference type="EMBL" id="NFR63148.1"/>
    </source>
</evidence>
<name>A0A7X5PBY3_CLOSG</name>
<reference evidence="1 2" key="1">
    <citation type="submission" date="2019-04" db="EMBL/GenBank/DDBJ databases">
        <title>Genome sequencing of Clostridium botulinum Groups I-IV and Clostridium butyricum.</title>
        <authorList>
            <person name="Brunt J."/>
            <person name="Van Vliet A.H.M."/>
            <person name="Stringer S.C."/>
            <person name="Carter A.T."/>
            <person name="Peck M.W."/>
        </authorList>
    </citation>
    <scope>NUCLEOTIDE SEQUENCE [LARGE SCALE GENOMIC DNA]</scope>
    <source>
        <strain evidence="1 2">IFR 18/108</strain>
    </source>
</reference>
<organism evidence="1 2">
    <name type="scientific">Clostridium sporogenes</name>
    <dbReference type="NCBI Taxonomy" id="1509"/>
    <lineage>
        <taxon>Bacteria</taxon>
        <taxon>Bacillati</taxon>
        <taxon>Bacillota</taxon>
        <taxon>Clostridia</taxon>
        <taxon>Eubacteriales</taxon>
        <taxon>Clostridiaceae</taxon>
        <taxon>Clostridium</taxon>
    </lineage>
</organism>
<evidence type="ECO:0000313" key="2">
    <source>
        <dbReference type="Proteomes" id="UP000486601"/>
    </source>
</evidence>
<dbReference type="EMBL" id="SXCS01000011">
    <property type="protein sequence ID" value="NFR63148.1"/>
    <property type="molecule type" value="Genomic_DNA"/>
</dbReference>
<gene>
    <name evidence="1" type="ORF">FDF70_17125</name>
</gene>
<protein>
    <submittedName>
        <fullName evidence="1">Uncharacterized protein</fullName>
    </submittedName>
</protein>
<dbReference type="Proteomes" id="UP000486601">
    <property type="component" value="Unassembled WGS sequence"/>
</dbReference>
<accession>A0A7X5PBY3</accession>
<comment type="caution">
    <text evidence="1">The sequence shown here is derived from an EMBL/GenBank/DDBJ whole genome shotgun (WGS) entry which is preliminary data.</text>
</comment>